<dbReference type="AlphaFoldDB" id="A0AA96V4A9"/>
<name>A0AA96V4A9_9EURY</name>
<dbReference type="EMBL" id="CP131060">
    <property type="protein sequence ID" value="WNY24738.1"/>
    <property type="molecule type" value="Genomic_DNA"/>
</dbReference>
<reference evidence="1 2" key="1">
    <citation type="submission" date="2023-07" db="EMBL/GenBank/DDBJ databases">
        <title>Closed genoem sequence of Methanosarcinaceae archaeon Ac7.</title>
        <authorList>
            <person name="Poehlein A."/>
            <person name="Protasov E."/>
            <person name="Platt K."/>
            <person name="Reeh H."/>
            <person name="Daniel R."/>
            <person name="Brune A."/>
        </authorList>
    </citation>
    <scope>NUCLEOTIDE SEQUENCE [LARGE SCALE GENOMIC DNA]</scope>
    <source>
        <strain evidence="1 2">Ac7</strain>
    </source>
</reference>
<evidence type="ECO:0000313" key="2">
    <source>
        <dbReference type="Proteomes" id="UP001303587"/>
    </source>
</evidence>
<evidence type="ECO:0000313" key="1">
    <source>
        <dbReference type="EMBL" id="WNY24738.1"/>
    </source>
</evidence>
<gene>
    <name evidence="1" type="ORF">MsAc7_02620</name>
</gene>
<accession>A0AA96V4A9</accession>
<dbReference type="RefSeq" id="WP_338102811.1">
    <property type="nucleotide sequence ID" value="NZ_CP131060.1"/>
</dbReference>
<organism evidence="1 2">
    <name type="scientific">Methanolapillus millepedarum</name>
    <dbReference type="NCBI Taxonomy" id="3028296"/>
    <lineage>
        <taxon>Archaea</taxon>
        <taxon>Methanobacteriati</taxon>
        <taxon>Methanobacteriota</taxon>
        <taxon>Stenosarchaea group</taxon>
        <taxon>Methanomicrobia</taxon>
        <taxon>Methanosarcinales</taxon>
        <taxon>Methanosarcinaceae</taxon>
        <taxon>Methanolapillus</taxon>
    </lineage>
</organism>
<dbReference type="Proteomes" id="UP001303587">
    <property type="component" value="Chromosome"/>
</dbReference>
<keyword evidence="2" id="KW-1185">Reference proteome</keyword>
<dbReference type="GeneID" id="89229386"/>
<proteinExistence type="predicted"/>
<sequence>MVEKDADIIIYATVTEVLPSKWSTSDGNIPQNIKYGDVIGGNNNGPYTYPALFTKSDYIYTDIVFTKNEFVKGYCNDEIIVRLYKSGQVESIVMCEEITPNSWEYEIGDQVLLGLVYDDKSNCYKILVGEGIRKVAYD</sequence>
<protein>
    <submittedName>
        <fullName evidence="1">Uncharacterized protein</fullName>
    </submittedName>
</protein>